<accession>M1DZW4</accession>
<dbReference type="Proteomes" id="UP000011115">
    <property type="component" value="Unassembled WGS sequence"/>
</dbReference>
<keyword evidence="3" id="KW-1185">Reference proteome</keyword>
<evidence type="ECO:0000313" key="3">
    <source>
        <dbReference type="Proteomes" id="UP000011115"/>
    </source>
</evidence>
<feature type="compositionally biased region" description="Polar residues" evidence="1">
    <location>
        <begin position="62"/>
        <end position="75"/>
    </location>
</feature>
<dbReference type="PaxDb" id="4113-PGSC0003DMT400097091"/>
<reference evidence="3" key="1">
    <citation type="journal article" date="2011" name="Nature">
        <title>Genome sequence and analysis of the tuber crop potato.</title>
        <authorList>
            <consortium name="The Potato Genome Sequencing Consortium"/>
        </authorList>
    </citation>
    <scope>NUCLEOTIDE SEQUENCE [LARGE SCALE GENOMIC DNA]</scope>
    <source>
        <strain evidence="3">cv. DM1-3 516 R44</strain>
    </source>
</reference>
<organism evidence="2 3">
    <name type="scientific">Solanum tuberosum</name>
    <name type="common">Potato</name>
    <dbReference type="NCBI Taxonomy" id="4113"/>
    <lineage>
        <taxon>Eukaryota</taxon>
        <taxon>Viridiplantae</taxon>
        <taxon>Streptophyta</taxon>
        <taxon>Embryophyta</taxon>
        <taxon>Tracheophyta</taxon>
        <taxon>Spermatophyta</taxon>
        <taxon>Magnoliopsida</taxon>
        <taxon>eudicotyledons</taxon>
        <taxon>Gunneridae</taxon>
        <taxon>Pentapetalae</taxon>
        <taxon>asterids</taxon>
        <taxon>lamiids</taxon>
        <taxon>Solanales</taxon>
        <taxon>Solanaceae</taxon>
        <taxon>Solanoideae</taxon>
        <taxon>Solaneae</taxon>
        <taxon>Solanum</taxon>
    </lineage>
</organism>
<dbReference type="InParanoid" id="M1DZW4"/>
<dbReference type="HOGENOM" id="CLU_1743766_0_0_1"/>
<dbReference type="AlphaFoldDB" id="M1DZW4"/>
<evidence type="ECO:0000256" key="1">
    <source>
        <dbReference type="SAM" id="MobiDB-lite"/>
    </source>
</evidence>
<sequence length="150" mass="16247">MNENPPTHNEEIEKDIEVGGIEENGQEEEVPAETAVVPPIDPVLAQQIMALLKGLAGPGVLPSTQETQAPTNPHVASTAPKTGGNVGRDVPPRHIRALKFKRDAEKPNKTKAKSNSKETSSSRRIPIDPVVPSWARGSSMRYMPSEQIMI</sequence>
<evidence type="ECO:0008006" key="4">
    <source>
        <dbReference type="Google" id="ProtNLM"/>
    </source>
</evidence>
<evidence type="ECO:0000313" key="2">
    <source>
        <dbReference type="EnsemblPlants" id="PGSC0003DMT400097091"/>
    </source>
</evidence>
<reference evidence="2" key="2">
    <citation type="submission" date="2015-06" db="UniProtKB">
        <authorList>
            <consortium name="EnsemblPlants"/>
        </authorList>
    </citation>
    <scope>IDENTIFICATION</scope>
    <source>
        <strain evidence="2">DM1-3 516 R44</strain>
    </source>
</reference>
<protein>
    <recommendedName>
        <fullName evidence="4">Integrase core domain containing protein</fullName>
    </recommendedName>
</protein>
<feature type="region of interest" description="Disordered" evidence="1">
    <location>
        <begin position="61"/>
        <end position="137"/>
    </location>
</feature>
<name>M1DZW4_SOLTU</name>
<dbReference type="Gramene" id="PGSC0003DMT400097091">
    <property type="protein sequence ID" value="PGSC0003DMT400097091"/>
    <property type="gene ID" value="PGSC0003DMG400046662"/>
</dbReference>
<dbReference type="EnsemblPlants" id="PGSC0003DMT400097091">
    <property type="protein sequence ID" value="PGSC0003DMT400097091"/>
    <property type="gene ID" value="PGSC0003DMG400046662"/>
</dbReference>
<proteinExistence type="predicted"/>